<feature type="non-terminal residue" evidence="1">
    <location>
        <position position="38"/>
    </location>
</feature>
<proteinExistence type="predicted"/>
<name>A0A087TU19_STEMI</name>
<dbReference type="Proteomes" id="UP000054359">
    <property type="component" value="Unassembled WGS sequence"/>
</dbReference>
<dbReference type="AlphaFoldDB" id="A0A087TU19"/>
<gene>
    <name evidence="1" type="ORF">X975_00213</name>
</gene>
<dbReference type="EMBL" id="KK116734">
    <property type="protein sequence ID" value="KFM68608.1"/>
    <property type="molecule type" value="Genomic_DNA"/>
</dbReference>
<organism evidence="1 2">
    <name type="scientific">Stegodyphus mimosarum</name>
    <name type="common">African social velvet spider</name>
    <dbReference type="NCBI Taxonomy" id="407821"/>
    <lineage>
        <taxon>Eukaryota</taxon>
        <taxon>Metazoa</taxon>
        <taxon>Ecdysozoa</taxon>
        <taxon>Arthropoda</taxon>
        <taxon>Chelicerata</taxon>
        <taxon>Arachnida</taxon>
        <taxon>Araneae</taxon>
        <taxon>Araneomorphae</taxon>
        <taxon>Entelegynae</taxon>
        <taxon>Eresoidea</taxon>
        <taxon>Eresidae</taxon>
        <taxon>Stegodyphus</taxon>
    </lineage>
</organism>
<reference evidence="1 2" key="1">
    <citation type="submission" date="2013-11" db="EMBL/GenBank/DDBJ databases">
        <title>Genome sequencing of Stegodyphus mimosarum.</title>
        <authorList>
            <person name="Bechsgaard J."/>
        </authorList>
    </citation>
    <scope>NUCLEOTIDE SEQUENCE [LARGE SCALE GENOMIC DNA]</scope>
</reference>
<evidence type="ECO:0000313" key="1">
    <source>
        <dbReference type="EMBL" id="KFM68608.1"/>
    </source>
</evidence>
<accession>A0A087TU19</accession>
<protein>
    <submittedName>
        <fullName evidence="1">Uncharacterized protein</fullName>
    </submittedName>
</protein>
<keyword evidence="2" id="KW-1185">Reference proteome</keyword>
<sequence length="38" mass="4411">MENREVSANTCVQARNCIKRRKAHFMLYNAPGITDLMK</sequence>
<evidence type="ECO:0000313" key="2">
    <source>
        <dbReference type="Proteomes" id="UP000054359"/>
    </source>
</evidence>